<dbReference type="OrthoDB" id="2573950at2759"/>
<dbReference type="AlphaFoldDB" id="A0A854QL52"/>
<evidence type="ECO:0000256" key="2">
    <source>
        <dbReference type="SAM" id="MobiDB-lite"/>
    </source>
</evidence>
<organism evidence="3 4">
    <name type="scientific">Cryptococcus neoformans Tu259-1</name>
    <dbReference type="NCBI Taxonomy" id="1230072"/>
    <lineage>
        <taxon>Eukaryota</taxon>
        <taxon>Fungi</taxon>
        <taxon>Dikarya</taxon>
        <taxon>Basidiomycota</taxon>
        <taxon>Agaricomycotina</taxon>
        <taxon>Tremellomycetes</taxon>
        <taxon>Tremellales</taxon>
        <taxon>Cryptococcaceae</taxon>
        <taxon>Cryptococcus</taxon>
        <taxon>Cryptococcus neoformans species complex</taxon>
    </lineage>
</organism>
<proteinExistence type="predicted"/>
<evidence type="ECO:0000313" key="3">
    <source>
        <dbReference type="EMBL" id="OXG29110.1"/>
    </source>
</evidence>
<protein>
    <submittedName>
        <fullName evidence="3">Uncharacterized protein</fullName>
    </submittedName>
</protein>
<sequence>MSNLTPADRLMEAQILDAMSNDTSFSNSNVGLEGFDIASPSSPVIDPGFPSRQLASQMSSPFVGPLDTQQPFGYPADDVTNWMLGEQNQNPSPSAIARDFPLTPTLTVTDADGAQQSTISPFTSRSRNQSFSSVPELPLDLQYCTQQDPQIYQQLWQEITDRDTTIQELRSTNGAQQSRIQSLEKDSKAKTAQLATMQEVIADLWKKLEERHV</sequence>
<feature type="region of interest" description="Disordered" evidence="2">
    <location>
        <begin position="111"/>
        <end position="131"/>
    </location>
</feature>
<comment type="caution">
    <text evidence="3">The sequence shown here is derived from an EMBL/GenBank/DDBJ whole genome shotgun (WGS) entry which is preliminary data.</text>
</comment>
<accession>A0A854QL52</accession>
<name>A0A854QL52_CRYNE</name>
<gene>
    <name evidence="3" type="ORF">C361_00766</name>
</gene>
<evidence type="ECO:0000313" key="4">
    <source>
        <dbReference type="Proteomes" id="UP000199727"/>
    </source>
</evidence>
<reference evidence="3 4" key="1">
    <citation type="submission" date="2017-06" db="EMBL/GenBank/DDBJ databases">
        <title>Global population genomics of the pathogenic fungus Cryptococcus neoformans var. grubii.</title>
        <authorList>
            <person name="Cuomo C."/>
            <person name="Litvintseva A."/>
            <person name="Chen Y."/>
            <person name="Young S."/>
            <person name="Zeng Q."/>
            <person name="Chapman S."/>
            <person name="Gujja S."/>
            <person name="Saif S."/>
            <person name="Birren B."/>
        </authorList>
    </citation>
    <scope>NUCLEOTIDE SEQUENCE [LARGE SCALE GENOMIC DNA]</scope>
    <source>
        <strain evidence="3 4">Tu259-1</strain>
    </source>
</reference>
<evidence type="ECO:0000256" key="1">
    <source>
        <dbReference type="SAM" id="Coils"/>
    </source>
</evidence>
<dbReference type="EMBL" id="AMKT01000010">
    <property type="protein sequence ID" value="OXG29110.1"/>
    <property type="molecule type" value="Genomic_DNA"/>
</dbReference>
<feature type="coiled-coil region" evidence="1">
    <location>
        <begin position="166"/>
        <end position="200"/>
    </location>
</feature>
<keyword evidence="1" id="KW-0175">Coiled coil</keyword>
<dbReference type="Proteomes" id="UP000199727">
    <property type="component" value="Unassembled WGS sequence"/>
</dbReference>